<proteinExistence type="predicted"/>
<evidence type="ECO:0000313" key="1">
    <source>
        <dbReference type="EMBL" id="CPR21172.1"/>
    </source>
</evidence>
<evidence type="ECO:0000313" key="2">
    <source>
        <dbReference type="Proteomes" id="UP000044377"/>
    </source>
</evidence>
<dbReference type="EMBL" id="CGIG01000001">
    <property type="protein sequence ID" value="CPR21172.1"/>
    <property type="molecule type" value="Genomic_DNA"/>
</dbReference>
<gene>
    <name evidence="1" type="ORF">BN1221_04734</name>
</gene>
<reference evidence="2" key="1">
    <citation type="submission" date="2015-01" db="EMBL/GenBank/DDBJ databases">
        <authorList>
            <person name="Paterson Steve"/>
        </authorList>
    </citation>
    <scope>NUCLEOTIDE SEQUENCE [LARGE SCALE GENOMIC DNA]</scope>
    <source>
        <strain evidence="2">OBR1</strain>
    </source>
</reference>
<dbReference type="AlphaFoldDB" id="A0A0G4K224"/>
<protein>
    <submittedName>
        <fullName evidence="1">Uncharacterized protein</fullName>
    </submittedName>
</protein>
<keyword evidence="2" id="KW-1185">Reference proteome</keyword>
<sequence length="40" mass="4553">MKYCISFVITLNKSVIKVIKNSQQASMADVYIHPPERRSG</sequence>
<dbReference type="Proteomes" id="UP000044377">
    <property type="component" value="Unassembled WGS sequence"/>
</dbReference>
<accession>A0A0G4K224</accession>
<name>A0A0G4K224_9GAMM</name>
<organism evidence="1 2">
    <name type="scientific">Brenneria goodwinii</name>
    <dbReference type="NCBI Taxonomy" id="1109412"/>
    <lineage>
        <taxon>Bacteria</taxon>
        <taxon>Pseudomonadati</taxon>
        <taxon>Pseudomonadota</taxon>
        <taxon>Gammaproteobacteria</taxon>
        <taxon>Enterobacterales</taxon>
        <taxon>Pectobacteriaceae</taxon>
        <taxon>Brenneria</taxon>
    </lineage>
</organism>